<feature type="non-terminal residue" evidence="2">
    <location>
        <position position="1"/>
    </location>
</feature>
<feature type="compositionally biased region" description="Polar residues" evidence="1">
    <location>
        <begin position="7"/>
        <end position="20"/>
    </location>
</feature>
<comment type="caution">
    <text evidence="2">The sequence shown here is derived from an EMBL/GenBank/DDBJ whole genome shotgun (WGS) entry which is preliminary data.</text>
</comment>
<evidence type="ECO:0000313" key="3">
    <source>
        <dbReference type="Proteomes" id="UP001497382"/>
    </source>
</evidence>
<protein>
    <submittedName>
        <fullName evidence="2">Uncharacterized protein</fullName>
    </submittedName>
</protein>
<feature type="region of interest" description="Disordered" evidence="1">
    <location>
        <begin position="1"/>
        <end position="20"/>
    </location>
</feature>
<keyword evidence="3" id="KW-1185">Reference proteome</keyword>
<dbReference type="AlphaFoldDB" id="A0AAV2A9F4"/>
<evidence type="ECO:0000313" key="2">
    <source>
        <dbReference type="EMBL" id="CAL1280322.1"/>
    </source>
</evidence>
<dbReference type="EMBL" id="CAXIEN010000130">
    <property type="protein sequence ID" value="CAL1280322.1"/>
    <property type="molecule type" value="Genomic_DNA"/>
</dbReference>
<proteinExistence type="predicted"/>
<dbReference type="Proteomes" id="UP001497382">
    <property type="component" value="Unassembled WGS sequence"/>
</dbReference>
<gene>
    <name evidence="2" type="ORF">LARSCL_LOCUS10898</name>
</gene>
<reference evidence="2 3" key="1">
    <citation type="submission" date="2024-04" db="EMBL/GenBank/DDBJ databases">
        <authorList>
            <person name="Rising A."/>
            <person name="Reimegard J."/>
            <person name="Sonavane S."/>
            <person name="Akerstrom W."/>
            <person name="Nylinder S."/>
            <person name="Hedman E."/>
            <person name="Kallberg Y."/>
        </authorList>
    </citation>
    <scope>NUCLEOTIDE SEQUENCE [LARGE SCALE GENOMIC DNA]</scope>
</reference>
<evidence type="ECO:0000256" key="1">
    <source>
        <dbReference type="SAM" id="MobiDB-lite"/>
    </source>
</evidence>
<name>A0AAV2A9F4_9ARAC</name>
<sequence>FKFLWEASNNVAQSESKNSQTTNKRYFSWNVLTSSRDVLFQSIYSLWIVRIHLIFQVSQSKKSHGVKSGE</sequence>
<accession>A0AAV2A9F4</accession>
<organism evidence="2 3">
    <name type="scientific">Larinioides sclopetarius</name>
    <dbReference type="NCBI Taxonomy" id="280406"/>
    <lineage>
        <taxon>Eukaryota</taxon>
        <taxon>Metazoa</taxon>
        <taxon>Ecdysozoa</taxon>
        <taxon>Arthropoda</taxon>
        <taxon>Chelicerata</taxon>
        <taxon>Arachnida</taxon>
        <taxon>Araneae</taxon>
        <taxon>Araneomorphae</taxon>
        <taxon>Entelegynae</taxon>
        <taxon>Araneoidea</taxon>
        <taxon>Araneidae</taxon>
        <taxon>Larinioides</taxon>
    </lineage>
</organism>